<sequence length="122" mass="14037">MLMGTGLLYVIRQGAQEGEDYRREMELRLAAESLVEQEACRIAAQADLADGLTEKEPTPISEVCRPEWADCSLRLTLVRCSPYLYIVAYAYQDETSGWERYKFAKGVMKHEGNHYRWQGWAP</sequence>
<organism evidence="1 2">
    <name type="scientific">Selenomonas montiformis</name>
    <dbReference type="NCBI Taxonomy" id="2652285"/>
    <lineage>
        <taxon>Bacteria</taxon>
        <taxon>Bacillati</taxon>
        <taxon>Bacillota</taxon>
        <taxon>Negativicutes</taxon>
        <taxon>Selenomonadales</taxon>
        <taxon>Selenomonadaceae</taxon>
        <taxon>Selenomonas</taxon>
    </lineage>
</organism>
<gene>
    <name evidence="1" type="ORF">FYJ78_10910</name>
</gene>
<dbReference type="Proteomes" id="UP000430222">
    <property type="component" value="Unassembled WGS sequence"/>
</dbReference>
<accession>A0A6I2V2G2</accession>
<evidence type="ECO:0000313" key="2">
    <source>
        <dbReference type="Proteomes" id="UP000430222"/>
    </source>
</evidence>
<protein>
    <submittedName>
        <fullName evidence="1">Uncharacterized protein</fullName>
    </submittedName>
</protein>
<reference evidence="1 2" key="1">
    <citation type="submission" date="2019-08" db="EMBL/GenBank/DDBJ databases">
        <title>In-depth cultivation of the pig gut microbiome towards novel bacterial diversity and tailored functional studies.</title>
        <authorList>
            <person name="Wylensek D."/>
            <person name="Hitch T.C.A."/>
            <person name="Clavel T."/>
        </authorList>
    </citation>
    <scope>NUCLEOTIDE SEQUENCE [LARGE SCALE GENOMIC DNA]</scope>
    <source>
        <strain evidence="2">WCA-380-WT-3B3</strain>
    </source>
</reference>
<dbReference type="EMBL" id="VUNL01000013">
    <property type="protein sequence ID" value="MSV25662.1"/>
    <property type="molecule type" value="Genomic_DNA"/>
</dbReference>
<keyword evidence="2" id="KW-1185">Reference proteome</keyword>
<name>A0A6I2V2G2_9FIRM</name>
<proteinExistence type="predicted"/>
<dbReference type="AlphaFoldDB" id="A0A6I2V2G2"/>
<evidence type="ECO:0000313" key="1">
    <source>
        <dbReference type="EMBL" id="MSV25662.1"/>
    </source>
</evidence>
<comment type="caution">
    <text evidence="1">The sequence shown here is derived from an EMBL/GenBank/DDBJ whole genome shotgun (WGS) entry which is preliminary data.</text>
</comment>